<sequence length="771" mass="79996">MHIRRPSNPLQRSSPPSAIRVAGPRMAGAAASCRQPTSCEGAPPRFPIPPLRAPAVSAQPPASKGTPIGAASYPPGGHPHHAPRHWRKAASLPSALPPRGKRTLPRCPHTRWASPGMSRTAHTAWSRRGLRRSGSQGRRAQTHQASPTSRGRLAVLDGWVGEAQSRARCNGPGASCPFRVGGLPLQAPPCTTPSAAQPPWRASCMPRTHWCPFWISCAQAVWIGSSSSSRCRCQHQQQQRQQQQQWEDAWSDMGSSDSVSAAAAAAAAAARAALAVMAENRAKRVNVSPPFQSPTAQDQAHQQQQNQMLQGLPMMAALLQVHIVDNPHLTPAFLEQCAAVLAELPSANQVRAAALLLQAGFYFTAVKAIKASAPHLLAALLEELGPVVMARGGGGNSSNTTARSTPASGIGHLRQSGGRGANANAAASWGASGKAGQQAGNGPSPGGSSAATSAGDGGSGGGHTGGGDGSNAAGVPASLPGAASAADDVSWRGSAEKGAAYAKQEGDSGSSSVGDMDAGLQGWQEVDKAFFLEHFQDLQLVASYRDIRGEMLHYGALGAASLSRVEREMLLKVMKDFQEQLEDAGGSPRAASQEGNAAARTNTSGSMGKSDAHENIRAILSTKPRSPGSRHRLVTVSSSSTAGRGQAPPTTALQAFDEAQPVQGPLGEPSVGAPVSEQGNDAEVVLDDESELPQQEYSFQAEPSALGQEPSAQQLASDHAPLGMDSSSSSSSSDSNSSSSSSSLNNSSSFKPSSDWHKHRRQLHTLKPCSI</sequence>
<feature type="region of interest" description="Disordered" evidence="1">
    <location>
        <begin position="392"/>
        <end position="490"/>
    </location>
</feature>
<evidence type="ECO:0000256" key="1">
    <source>
        <dbReference type="SAM" id="MobiDB-lite"/>
    </source>
</evidence>
<feature type="compositionally biased region" description="Low complexity" evidence="1">
    <location>
        <begin position="507"/>
        <end position="516"/>
    </location>
</feature>
<feature type="compositionally biased region" description="Polar residues" evidence="1">
    <location>
        <begin position="593"/>
        <end position="607"/>
    </location>
</feature>
<feature type="compositionally biased region" description="Low complexity" evidence="1">
    <location>
        <begin position="421"/>
        <end position="454"/>
    </location>
</feature>
<feature type="region of interest" description="Disordered" evidence="1">
    <location>
        <begin position="685"/>
        <end position="771"/>
    </location>
</feature>
<gene>
    <name evidence="2" type="ORF">DTER00134_LOCUS13029</name>
</gene>
<feature type="region of interest" description="Disordered" evidence="1">
    <location>
        <begin position="287"/>
        <end position="306"/>
    </location>
</feature>
<feature type="compositionally biased region" description="Low complexity" evidence="1">
    <location>
        <begin position="293"/>
        <end position="306"/>
    </location>
</feature>
<feature type="compositionally biased region" description="Low complexity" evidence="1">
    <location>
        <begin position="725"/>
        <end position="753"/>
    </location>
</feature>
<feature type="compositionally biased region" description="Polar residues" evidence="1">
    <location>
        <begin position="397"/>
        <end position="407"/>
    </location>
</feature>
<feature type="compositionally biased region" description="Gly residues" evidence="1">
    <location>
        <begin position="455"/>
        <end position="469"/>
    </location>
</feature>
<dbReference type="EMBL" id="HBIP01021802">
    <property type="protein sequence ID" value="CAE0497956.1"/>
    <property type="molecule type" value="Transcribed_RNA"/>
</dbReference>
<protein>
    <submittedName>
        <fullName evidence="2">Uncharacterized protein</fullName>
    </submittedName>
</protein>
<evidence type="ECO:0000313" key="2">
    <source>
        <dbReference type="EMBL" id="CAE0497956.1"/>
    </source>
</evidence>
<dbReference type="AlphaFoldDB" id="A0A7S3VNS5"/>
<feature type="region of interest" description="Disordered" evidence="1">
    <location>
        <begin position="581"/>
        <end position="649"/>
    </location>
</feature>
<feature type="compositionally biased region" description="Basic residues" evidence="1">
    <location>
        <begin position="78"/>
        <end position="88"/>
    </location>
</feature>
<accession>A0A7S3VNS5</accession>
<feature type="compositionally biased region" description="Polar residues" evidence="1">
    <location>
        <begin position="635"/>
        <end position="649"/>
    </location>
</feature>
<feature type="region of interest" description="Disordered" evidence="1">
    <location>
        <begin position="1"/>
        <end position="151"/>
    </location>
</feature>
<name>A0A7S3VNS5_DUNTE</name>
<proteinExistence type="predicted"/>
<feature type="region of interest" description="Disordered" evidence="1">
    <location>
        <begin position="497"/>
        <end position="516"/>
    </location>
</feature>
<reference evidence="2" key="1">
    <citation type="submission" date="2021-01" db="EMBL/GenBank/DDBJ databases">
        <authorList>
            <person name="Corre E."/>
            <person name="Pelletier E."/>
            <person name="Niang G."/>
            <person name="Scheremetjew M."/>
            <person name="Finn R."/>
            <person name="Kale V."/>
            <person name="Holt S."/>
            <person name="Cochrane G."/>
            <person name="Meng A."/>
            <person name="Brown T."/>
            <person name="Cohen L."/>
        </authorList>
    </citation>
    <scope>NUCLEOTIDE SEQUENCE</scope>
    <source>
        <strain evidence="2">CCMP1320</strain>
    </source>
</reference>
<organism evidence="2">
    <name type="scientific">Dunaliella tertiolecta</name>
    <name type="common">Green alga</name>
    <dbReference type="NCBI Taxonomy" id="3047"/>
    <lineage>
        <taxon>Eukaryota</taxon>
        <taxon>Viridiplantae</taxon>
        <taxon>Chlorophyta</taxon>
        <taxon>core chlorophytes</taxon>
        <taxon>Chlorophyceae</taxon>
        <taxon>CS clade</taxon>
        <taxon>Chlamydomonadales</taxon>
        <taxon>Dunaliellaceae</taxon>
        <taxon>Dunaliella</taxon>
    </lineage>
</organism>